<dbReference type="EMBL" id="JARNBH010000012">
    <property type="protein sequence ID" value="MEC0274064.1"/>
    <property type="molecule type" value="Genomic_DNA"/>
</dbReference>
<dbReference type="Proteomes" id="UP001307168">
    <property type="component" value="Unassembled WGS sequence"/>
</dbReference>
<keyword evidence="5" id="KW-1003">Cell membrane</keyword>
<evidence type="ECO:0000313" key="6">
    <source>
        <dbReference type="EMBL" id="MEC0274064.1"/>
    </source>
</evidence>
<evidence type="ECO:0000256" key="1">
    <source>
        <dbReference type="ARBA" id="ARBA00004141"/>
    </source>
</evidence>
<dbReference type="InterPro" id="IPR002781">
    <property type="entry name" value="TM_pro_TauE-like"/>
</dbReference>
<comment type="similarity">
    <text evidence="5">Belongs to the 4-toluene sulfonate uptake permease (TSUP) (TC 2.A.102) family.</text>
</comment>
<feature type="transmembrane region" description="Helical" evidence="5">
    <location>
        <begin position="70"/>
        <end position="91"/>
    </location>
</feature>
<keyword evidence="3 5" id="KW-1133">Transmembrane helix</keyword>
<reference evidence="6 7" key="1">
    <citation type="submission" date="2023-03" db="EMBL/GenBank/DDBJ databases">
        <title>Bacillus Genome Sequencing.</title>
        <authorList>
            <person name="Dunlap C."/>
        </authorList>
    </citation>
    <scope>NUCLEOTIDE SEQUENCE [LARGE SCALE GENOMIC DNA]</scope>
    <source>
        <strain evidence="6 7">B-41290</strain>
    </source>
</reference>
<protein>
    <recommendedName>
        <fullName evidence="5">Probable membrane transporter protein</fullName>
    </recommendedName>
</protein>
<feature type="transmembrane region" description="Helical" evidence="5">
    <location>
        <begin position="20"/>
        <end position="49"/>
    </location>
</feature>
<sequence>MYTFIRNGATYLQPLAFTRFQTFISCTAAFITYFMAGNIAWGIAIYYTIGSLIGSQLALRVAQKISTGQLKFILHSVKIALLIQLVIRVAFP</sequence>
<keyword evidence="4 5" id="KW-0472">Membrane</keyword>
<comment type="caution">
    <text evidence="6">The sequence shown here is derived from an EMBL/GenBank/DDBJ whole genome shotgun (WGS) entry which is preliminary data.</text>
</comment>
<keyword evidence="7" id="KW-1185">Reference proteome</keyword>
<proteinExistence type="inferred from homology"/>
<dbReference type="GO" id="GO:0005886">
    <property type="term" value="C:plasma membrane"/>
    <property type="evidence" value="ECO:0007669"/>
    <property type="project" value="UniProtKB-SubCell"/>
</dbReference>
<dbReference type="AlphaFoldDB" id="A0AAW9N7I9"/>
<evidence type="ECO:0000313" key="7">
    <source>
        <dbReference type="Proteomes" id="UP001307168"/>
    </source>
</evidence>
<dbReference type="RefSeq" id="WP_225988929.1">
    <property type="nucleotide sequence ID" value="NZ_JARNBG010000027.1"/>
</dbReference>
<evidence type="ECO:0000256" key="5">
    <source>
        <dbReference type="RuleBase" id="RU363041"/>
    </source>
</evidence>
<evidence type="ECO:0000256" key="4">
    <source>
        <dbReference type="ARBA" id="ARBA00023136"/>
    </source>
</evidence>
<keyword evidence="2 5" id="KW-0812">Transmembrane</keyword>
<evidence type="ECO:0000256" key="3">
    <source>
        <dbReference type="ARBA" id="ARBA00022989"/>
    </source>
</evidence>
<gene>
    <name evidence="6" type="ORF">P4706_13505</name>
</gene>
<dbReference type="Pfam" id="PF01925">
    <property type="entry name" value="TauE"/>
    <property type="match status" value="1"/>
</dbReference>
<name>A0AAW9N7I9_9BACI</name>
<comment type="subcellular location">
    <subcellularLocation>
        <location evidence="5">Cell membrane</location>
        <topology evidence="5">Multi-pass membrane protein</topology>
    </subcellularLocation>
    <subcellularLocation>
        <location evidence="1">Membrane</location>
        <topology evidence="1">Multi-pass membrane protein</topology>
    </subcellularLocation>
</comment>
<organism evidence="6 7">
    <name type="scientific">Peribacillus castrilensis</name>
    <dbReference type="NCBI Taxonomy" id="2897690"/>
    <lineage>
        <taxon>Bacteria</taxon>
        <taxon>Bacillati</taxon>
        <taxon>Bacillota</taxon>
        <taxon>Bacilli</taxon>
        <taxon>Bacillales</taxon>
        <taxon>Bacillaceae</taxon>
        <taxon>Peribacillus</taxon>
    </lineage>
</organism>
<evidence type="ECO:0000256" key="2">
    <source>
        <dbReference type="ARBA" id="ARBA00022692"/>
    </source>
</evidence>
<accession>A0AAW9N7I9</accession>